<dbReference type="EMBL" id="KV441548">
    <property type="protein sequence ID" value="OAG11382.1"/>
    <property type="molecule type" value="Genomic_DNA"/>
</dbReference>
<dbReference type="InParanoid" id="A0A177CWV0"/>
<dbReference type="AlphaFoldDB" id="A0A177CWV0"/>
<protein>
    <submittedName>
        <fullName evidence="1">Uncharacterized protein</fullName>
    </submittedName>
</protein>
<dbReference type="RefSeq" id="XP_018041747.1">
    <property type="nucleotide sequence ID" value="XM_018179849.1"/>
</dbReference>
<name>A0A177CWV0_9PLEO</name>
<proteinExistence type="predicted"/>
<accession>A0A177CWV0</accession>
<dbReference type="Proteomes" id="UP000077069">
    <property type="component" value="Unassembled WGS sequence"/>
</dbReference>
<keyword evidence="2" id="KW-1185">Reference proteome</keyword>
<evidence type="ECO:0000313" key="1">
    <source>
        <dbReference type="EMBL" id="OAG11382.1"/>
    </source>
</evidence>
<organism evidence="1 2">
    <name type="scientific">Paraphaeosphaeria sporulosa</name>
    <dbReference type="NCBI Taxonomy" id="1460663"/>
    <lineage>
        <taxon>Eukaryota</taxon>
        <taxon>Fungi</taxon>
        <taxon>Dikarya</taxon>
        <taxon>Ascomycota</taxon>
        <taxon>Pezizomycotina</taxon>
        <taxon>Dothideomycetes</taxon>
        <taxon>Pleosporomycetidae</taxon>
        <taxon>Pleosporales</taxon>
        <taxon>Massarineae</taxon>
        <taxon>Didymosphaeriaceae</taxon>
        <taxon>Paraphaeosphaeria</taxon>
    </lineage>
</organism>
<reference evidence="1 2" key="1">
    <citation type="submission" date="2016-05" db="EMBL/GenBank/DDBJ databases">
        <title>Comparative analysis of secretome profiles of manganese(II)-oxidizing ascomycete fungi.</title>
        <authorList>
            <consortium name="DOE Joint Genome Institute"/>
            <person name="Zeiner C.A."/>
            <person name="Purvine S.O."/>
            <person name="Zink E.M."/>
            <person name="Wu S."/>
            <person name="Pasa-Tolic L."/>
            <person name="Chaput D.L."/>
            <person name="Haridas S."/>
            <person name="Grigoriev I.V."/>
            <person name="Santelli C.M."/>
            <person name="Hansel C.M."/>
        </authorList>
    </citation>
    <scope>NUCLEOTIDE SEQUENCE [LARGE SCALE GENOMIC DNA]</scope>
    <source>
        <strain evidence="1 2">AP3s5-JAC2a</strain>
    </source>
</reference>
<dbReference type="GeneID" id="28763335"/>
<sequence length="129" mass="14440">MDSSPTNVMLQQEGGTAGTYAALTCVCCQVRQEECLPIQQQDARVRVCHAGLEAFIRDLFNEDNPVKELQILICHALQPGHKNHKSIREIELLSILRAQANSPIHFTCQALHLYRRNDMEVVPTSATVT</sequence>
<evidence type="ECO:0000313" key="2">
    <source>
        <dbReference type="Proteomes" id="UP000077069"/>
    </source>
</evidence>
<gene>
    <name evidence="1" type="ORF">CC84DRAFT_1170298</name>
</gene>